<dbReference type="Gene3D" id="2.170.120.20">
    <property type="entry name" value="Ribosomal protein L25, beta domain"/>
    <property type="match status" value="1"/>
</dbReference>
<dbReference type="STRING" id="1801726.A3H02_00590"/>
<evidence type="ECO:0000256" key="3">
    <source>
        <dbReference type="ARBA" id="ARBA00022980"/>
    </source>
</evidence>
<evidence type="ECO:0000256" key="1">
    <source>
        <dbReference type="ARBA" id="ARBA00022730"/>
    </source>
</evidence>
<keyword evidence="2 5" id="KW-0694">RNA-binding</keyword>
<dbReference type="InterPro" id="IPR020057">
    <property type="entry name" value="Ribosomal_bL25_b-dom"/>
</dbReference>
<dbReference type="Proteomes" id="UP000176787">
    <property type="component" value="Unassembled WGS sequence"/>
</dbReference>
<dbReference type="GO" id="GO:0003735">
    <property type="term" value="F:structural constituent of ribosome"/>
    <property type="evidence" value="ECO:0007669"/>
    <property type="project" value="InterPro"/>
</dbReference>
<dbReference type="GO" id="GO:0008097">
    <property type="term" value="F:5S rRNA binding"/>
    <property type="evidence" value="ECO:0007669"/>
    <property type="project" value="InterPro"/>
</dbReference>
<organism evidence="9 10">
    <name type="scientific">Candidatus Niyogibacteria bacterium RIFCSPLOWO2_12_FULL_41_13</name>
    <dbReference type="NCBI Taxonomy" id="1801726"/>
    <lineage>
        <taxon>Bacteria</taxon>
        <taxon>Candidatus Niyogiibacteriota</taxon>
    </lineage>
</organism>
<dbReference type="NCBIfam" id="TIGR00731">
    <property type="entry name" value="bL25_bact_ctc"/>
    <property type="match status" value="1"/>
</dbReference>
<dbReference type="CDD" id="cd00495">
    <property type="entry name" value="Ribosomal_L25_TL5_CTC"/>
    <property type="match status" value="1"/>
</dbReference>
<evidence type="ECO:0000256" key="6">
    <source>
        <dbReference type="SAM" id="MobiDB-lite"/>
    </source>
</evidence>
<evidence type="ECO:0000259" key="8">
    <source>
        <dbReference type="Pfam" id="PF14693"/>
    </source>
</evidence>
<dbReference type="EMBL" id="MHMS01000008">
    <property type="protein sequence ID" value="OGZ32399.1"/>
    <property type="molecule type" value="Genomic_DNA"/>
</dbReference>
<dbReference type="InterPro" id="IPR001021">
    <property type="entry name" value="Ribosomal_bL25_long"/>
</dbReference>
<dbReference type="Gene3D" id="2.40.240.10">
    <property type="entry name" value="Ribosomal Protein L25, Chain P"/>
    <property type="match status" value="1"/>
</dbReference>
<dbReference type="AlphaFoldDB" id="A0A1G2F2Z9"/>
<dbReference type="InterPro" id="IPR020056">
    <property type="entry name" value="Rbsml_bL25/Gln-tRNA_synth_N"/>
</dbReference>
<gene>
    <name evidence="5" type="primary">rplY</name>
    <name evidence="5" type="synonym">ctc</name>
    <name evidence="9" type="ORF">A3H02_00590</name>
</gene>
<dbReference type="InterPro" id="IPR029751">
    <property type="entry name" value="Ribosomal_L25_dom"/>
</dbReference>
<feature type="region of interest" description="Disordered" evidence="6">
    <location>
        <begin position="204"/>
        <end position="232"/>
    </location>
</feature>
<proteinExistence type="inferred from homology"/>
<comment type="caution">
    <text evidence="9">The sequence shown here is derived from an EMBL/GenBank/DDBJ whole genome shotgun (WGS) entry which is preliminary data.</text>
</comment>
<dbReference type="SUPFAM" id="SSF50715">
    <property type="entry name" value="Ribosomal protein L25-like"/>
    <property type="match status" value="1"/>
</dbReference>
<dbReference type="InterPro" id="IPR011035">
    <property type="entry name" value="Ribosomal_bL25/Gln-tRNA_synth"/>
</dbReference>
<keyword evidence="4 5" id="KW-0687">Ribonucleoprotein</keyword>
<dbReference type="GO" id="GO:0006412">
    <property type="term" value="P:translation"/>
    <property type="evidence" value="ECO:0007669"/>
    <property type="project" value="UniProtKB-UniRule"/>
</dbReference>
<feature type="compositionally biased region" description="Basic and acidic residues" evidence="6">
    <location>
        <begin position="217"/>
        <end position="232"/>
    </location>
</feature>
<protein>
    <recommendedName>
        <fullName evidence="5">Large ribosomal subunit protein bL25</fullName>
    </recommendedName>
    <alternativeName>
        <fullName evidence="5">General stress protein CTC</fullName>
    </alternativeName>
</protein>
<sequence length="232" mass="26097">MVVLKTEKREVFGKKLKEARSKGKLPGIVYGQGIREPIPVFIVKDEFKKIFKQARETDFIDLMFDEGKKSVLIKDIKTDSASDEPIHIDFFAPRLDKPIEAKIPLVFVGESPAVKLGGVLVKVMHEILVKGLPKEIPHQIEVDLSLLKNIEDRITVSDIKFPTGIKSLAKEKEVIILATLPKKEEEVVPEAAPLLEDIEVVKKGKKEEEGEEVEEASGAKKPEEKKKEEKKK</sequence>
<dbReference type="GO" id="GO:0022625">
    <property type="term" value="C:cytosolic large ribosomal subunit"/>
    <property type="evidence" value="ECO:0007669"/>
    <property type="project" value="TreeGrafter"/>
</dbReference>
<feature type="domain" description="Large ribosomal subunit protein bL25 beta" evidence="8">
    <location>
        <begin position="99"/>
        <end position="178"/>
    </location>
</feature>
<evidence type="ECO:0000259" key="7">
    <source>
        <dbReference type="Pfam" id="PF01386"/>
    </source>
</evidence>
<dbReference type="Pfam" id="PF14693">
    <property type="entry name" value="Ribosomal_TL5_C"/>
    <property type="match status" value="1"/>
</dbReference>
<comment type="function">
    <text evidence="5">This is one of the proteins that binds to the 5S RNA in the ribosome where it forms part of the central protuberance.</text>
</comment>
<evidence type="ECO:0000313" key="9">
    <source>
        <dbReference type="EMBL" id="OGZ32399.1"/>
    </source>
</evidence>
<dbReference type="InterPro" id="IPR020930">
    <property type="entry name" value="Ribosomal_uL5_bac-type"/>
</dbReference>
<comment type="similarity">
    <text evidence="5">Belongs to the bacterial ribosomal protein bL25 family. CTC subfamily.</text>
</comment>
<dbReference type="HAMAP" id="MF_01334">
    <property type="entry name" value="Ribosomal_bL25_CTC"/>
    <property type="match status" value="1"/>
</dbReference>
<dbReference type="PANTHER" id="PTHR33284:SF1">
    <property type="entry name" value="RIBOSOMAL PROTEIN L25_GLN-TRNA SYNTHETASE, ANTI-CODON-BINDING DOMAIN-CONTAINING PROTEIN"/>
    <property type="match status" value="1"/>
</dbReference>
<dbReference type="InterPro" id="IPR037121">
    <property type="entry name" value="Ribosomal_bL25_C"/>
</dbReference>
<comment type="subunit">
    <text evidence="5">Part of the 50S ribosomal subunit; part of the 5S rRNA/L5/L18/L25 subcomplex. Contacts the 5S rRNA. Binds to the 5S rRNA independently of L5 and L18.</text>
</comment>
<dbReference type="Pfam" id="PF01386">
    <property type="entry name" value="Ribosomal_L25p"/>
    <property type="match status" value="1"/>
</dbReference>
<dbReference type="PANTHER" id="PTHR33284">
    <property type="entry name" value="RIBOSOMAL PROTEIN L25/GLN-TRNA SYNTHETASE, ANTI-CODON-BINDING DOMAIN-CONTAINING PROTEIN"/>
    <property type="match status" value="1"/>
</dbReference>
<keyword evidence="3 5" id="KW-0689">Ribosomal protein</keyword>
<name>A0A1G2F2Z9_9BACT</name>
<evidence type="ECO:0000256" key="5">
    <source>
        <dbReference type="HAMAP-Rule" id="MF_01334"/>
    </source>
</evidence>
<evidence type="ECO:0000313" key="10">
    <source>
        <dbReference type="Proteomes" id="UP000176787"/>
    </source>
</evidence>
<keyword evidence="1 5" id="KW-0699">rRNA-binding</keyword>
<evidence type="ECO:0000256" key="2">
    <source>
        <dbReference type="ARBA" id="ARBA00022884"/>
    </source>
</evidence>
<feature type="domain" description="Large ribosomal subunit protein bL25 L25" evidence="7">
    <location>
        <begin position="4"/>
        <end position="90"/>
    </location>
</feature>
<evidence type="ECO:0000256" key="4">
    <source>
        <dbReference type="ARBA" id="ARBA00023274"/>
    </source>
</evidence>
<reference evidence="9 10" key="1">
    <citation type="journal article" date="2016" name="Nat. Commun.">
        <title>Thousands of microbial genomes shed light on interconnected biogeochemical processes in an aquifer system.</title>
        <authorList>
            <person name="Anantharaman K."/>
            <person name="Brown C.T."/>
            <person name="Hug L.A."/>
            <person name="Sharon I."/>
            <person name="Castelle C.J."/>
            <person name="Probst A.J."/>
            <person name="Thomas B.C."/>
            <person name="Singh A."/>
            <person name="Wilkins M.J."/>
            <person name="Karaoz U."/>
            <person name="Brodie E.L."/>
            <person name="Williams K.H."/>
            <person name="Hubbard S.S."/>
            <person name="Banfield J.F."/>
        </authorList>
    </citation>
    <scope>NUCLEOTIDE SEQUENCE [LARGE SCALE GENOMIC DNA]</scope>
</reference>
<accession>A0A1G2F2Z9</accession>